<dbReference type="KEGG" id="bze:COCCADRAFT_86992"/>
<name>W6YZV5_COCC2</name>
<organism evidence="1 2">
    <name type="scientific">Cochliobolus carbonum (strain 26-R-13)</name>
    <name type="common">Maize leaf spot fungus</name>
    <name type="synonym">Bipolaris zeicola</name>
    <dbReference type="NCBI Taxonomy" id="930089"/>
    <lineage>
        <taxon>Eukaryota</taxon>
        <taxon>Fungi</taxon>
        <taxon>Dikarya</taxon>
        <taxon>Ascomycota</taxon>
        <taxon>Pezizomycotina</taxon>
        <taxon>Dothideomycetes</taxon>
        <taxon>Pleosporomycetidae</taxon>
        <taxon>Pleosporales</taxon>
        <taxon>Pleosporineae</taxon>
        <taxon>Pleosporaceae</taxon>
        <taxon>Bipolaris</taxon>
    </lineage>
</organism>
<accession>W6YZV5</accession>
<reference evidence="1 2" key="1">
    <citation type="journal article" date="2013" name="PLoS Genet.">
        <title>Comparative genome structure, secondary metabolite, and effector coding capacity across Cochliobolus pathogens.</title>
        <authorList>
            <person name="Condon B.J."/>
            <person name="Leng Y."/>
            <person name="Wu D."/>
            <person name="Bushley K.E."/>
            <person name="Ohm R.A."/>
            <person name="Otillar R."/>
            <person name="Martin J."/>
            <person name="Schackwitz W."/>
            <person name="Grimwood J."/>
            <person name="MohdZainudin N."/>
            <person name="Xue C."/>
            <person name="Wang R."/>
            <person name="Manning V.A."/>
            <person name="Dhillon B."/>
            <person name="Tu Z.J."/>
            <person name="Steffenson B.J."/>
            <person name="Salamov A."/>
            <person name="Sun H."/>
            <person name="Lowry S."/>
            <person name="LaButti K."/>
            <person name="Han J."/>
            <person name="Copeland A."/>
            <person name="Lindquist E."/>
            <person name="Barry K."/>
            <person name="Schmutz J."/>
            <person name="Baker S.E."/>
            <person name="Ciuffetti L.M."/>
            <person name="Grigoriev I.V."/>
            <person name="Zhong S."/>
            <person name="Turgeon B.G."/>
        </authorList>
    </citation>
    <scope>NUCLEOTIDE SEQUENCE [LARGE SCALE GENOMIC DNA]</scope>
    <source>
        <strain evidence="1 2">26-R-13</strain>
    </source>
</reference>
<gene>
    <name evidence="1" type="ORF">COCCADRAFT_86992</name>
</gene>
<protein>
    <submittedName>
        <fullName evidence="1">Uncharacterized protein</fullName>
    </submittedName>
</protein>
<proteinExistence type="predicted"/>
<evidence type="ECO:0000313" key="2">
    <source>
        <dbReference type="Proteomes" id="UP000053841"/>
    </source>
</evidence>
<sequence>HHQGSTMYHPVLVVRLVDLVATVGQTRRLVTLSRREGLLDEREQILGAALLGSRALEAYGLCMLSHSI</sequence>
<feature type="non-terminal residue" evidence="1">
    <location>
        <position position="1"/>
    </location>
</feature>
<dbReference type="Proteomes" id="UP000053841">
    <property type="component" value="Unassembled WGS sequence"/>
</dbReference>
<evidence type="ECO:0000313" key="1">
    <source>
        <dbReference type="EMBL" id="EUC36946.1"/>
    </source>
</evidence>
<dbReference type="EMBL" id="KI964556">
    <property type="protein sequence ID" value="EUC36946.1"/>
    <property type="molecule type" value="Genomic_DNA"/>
</dbReference>
<dbReference type="HOGENOM" id="CLU_2800836_0_0_1"/>
<dbReference type="AlphaFoldDB" id="W6YZV5"/>
<keyword evidence="2" id="KW-1185">Reference proteome</keyword>
<dbReference type="RefSeq" id="XP_007708786.1">
    <property type="nucleotide sequence ID" value="XM_007710596.1"/>
</dbReference>
<dbReference type="GeneID" id="19152271"/>